<dbReference type="Gene3D" id="2.60.40.10">
    <property type="entry name" value="Immunoglobulins"/>
    <property type="match status" value="1"/>
</dbReference>
<dbReference type="InterPro" id="IPR013783">
    <property type="entry name" value="Ig-like_fold"/>
</dbReference>
<comment type="caution">
    <text evidence="5">The sequence shown here is derived from an EMBL/GenBank/DDBJ whole genome shotgun (WGS) entry which is preliminary data.</text>
</comment>
<dbReference type="PANTHER" id="PTHR42715:SF10">
    <property type="entry name" value="BETA-GLUCOSIDASE"/>
    <property type="match status" value="1"/>
</dbReference>
<name>A0A9D1PZR3_9FIRM</name>
<dbReference type="Gene3D" id="3.20.20.300">
    <property type="entry name" value="Glycoside hydrolase, family 3, N-terminal domain"/>
    <property type="match status" value="1"/>
</dbReference>
<evidence type="ECO:0000256" key="1">
    <source>
        <dbReference type="ARBA" id="ARBA00005336"/>
    </source>
</evidence>
<dbReference type="InterPro" id="IPR026891">
    <property type="entry name" value="Fn3-like"/>
</dbReference>
<dbReference type="Proteomes" id="UP000823990">
    <property type="component" value="Unassembled WGS sequence"/>
</dbReference>
<proteinExistence type="inferred from homology"/>
<dbReference type="InterPro" id="IPR002772">
    <property type="entry name" value="Glyco_hydro_3_C"/>
</dbReference>
<dbReference type="SUPFAM" id="SSF51445">
    <property type="entry name" value="(Trans)glycosidases"/>
    <property type="match status" value="1"/>
</dbReference>
<sequence length="1063" mass="117572">MNKFAGGFAKSANVWRGLVAIFLVLTLIICFLAQLAYANKTAINSFLGLTSSRPVQTGNAEVAAHFKSEFAEDVKNPTLDEFNALKAASKEQAINEMKEGAVLLKNDIMPDGAPALPLAKGASISLFGNASENPMYKPYSGGPTYEGNPQVNVKDGLTQAGFNINDTLYNAYANARSSGTYGSGTREERKLGDRNWRLYEVTKDFYDQDGIRGSFSQYGDAAIVFFARTAGEERDCPTGRGNGLDDPSYTVEDPNRSYLVLNPEERDMLSMIKECKAEGIFKKVVVVLNTANIIETDWLDEYDVDACLYTAGYGYYGTIALGSILCGETNPSGRLVDTWAYNSFSAPAMTNFGNFTFTNAGSMLTWENGVSDGSEYTSHYVVHAEGIYVGYKYYETRYEDVILGNGDADSDVGSSTEGSWTYSSEVQFPFGYGLSYTDFSLEIVEEECSYDPEDEGKEFKIAVKVTNEGNVAGKRSVQLYVQAPYEEWGVEKSAVQIVGVGKTDVLAPAGQEGDSQTITITVDKYLAASYDYQGLNEDGVTGYILDAGDYRFAVGDSAHDALNYILADKGASGMTNHDGSAFAADAGSHVWKWNLAELDTETYKYSRWSEGDEPVEVTNRLQDADLNYWVDDGVTYLTRADWSGTYPEEGVEIELTPEMAREIGGNYYEDLIPEDAPAVSDFTQGAQNGIPFVSMYGVDYDDDEKWDMFLDQLTVEDMLSVIWEHWATGEVKSVNKPYHRNDDGPDGIHWWFSATDSNGEPIDFINGNGKNECTMFPNEVILASTYNLELVRNRGLMLGEESMFANCPQLWSPGADLHRTPYGGRNFEYYSEDGNMSYLCISVEVAAMRSKGVVTAPKHFVGNNQETNRKGLCTFTNEQAFRQNDMRGFEGAFTLGGSNSTMTSYNRVGLRTFSQHSVMQQDILRGEWGFKGVIISDAYQTYMHTRESLVAGNDMWCLTWDYNNINPVRDAINGGDGYMLQALREANKHFYYAYANSHLTNGLSTDTVIVDVVNWWETMISAIIIVFAVLTAVTGALFIGSTVLKEILAHKEARNAPEEAENV</sequence>
<keyword evidence="2 5" id="KW-0378">Hydrolase</keyword>
<evidence type="ECO:0000313" key="6">
    <source>
        <dbReference type="Proteomes" id="UP000823990"/>
    </source>
</evidence>
<dbReference type="Pfam" id="PF00933">
    <property type="entry name" value="Glyco_hydro_3"/>
    <property type="match status" value="1"/>
</dbReference>
<evidence type="ECO:0000313" key="5">
    <source>
        <dbReference type="EMBL" id="HIW02604.1"/>
    </source>
</evidence>
<evidence type="ECO:0000256" key="3">
    <source>
        <dbReference type="SAM" id="Phobius"/>
    </source>
</evidence>
<keyword evidence="3" id="KW-1133">Transmembrane helix</keyword>
<protein>
    <submittedName>
        <fullName evidence="5">Glycoside hydrolase family 3 C-terminal domain-containing protein</fullName>
    </submittedName>
</protein>
<dbReference type="Gene3D" id="3.40.50.1700">
    <property type="entry name" value="Glycoside hydrolase family 3 C-terminal domain"/>
    <property type="match status" value="1"/>
</dbReference>
<reference evidence="5" key="2">
    <citation type="submission" date="2021-04" db="EMBL/GenBank/DDBJ databases">
        <authorList>
            <person name="Gilroy R."/>
        </authorList>
    </citation>
    <scope>NUCLEOTIDE SEQUENCE</scope>
    <source>
        <strain evidence="5">12435</strain>
    </source>
</reference>
<dbReference type="InterPro" id="IPR036962">
    <property type="entry name" value="Glyco_hydro_3_N_sf"/>
</dbReference>
<accession>A0A9D1PZR3</accession>
<dbReference type="Pfam" id="PF01915">
    <property type="entry name" value="Glyco_hydro_3_C"/>
    <property type="match status" value="1"/>
</dbReference>
<dbReference type="GO" id="GO:0009251">
    <property type="term" value="P:glucan catabolic process"/>
    <property type="evidence" value="ECO:0007669"/>
    <property type="project" value="TreeGrafter"/>
</dbReference>
<dbReference type="SUPFAM" id="SSF52279">
    <property type="entry name" value="Beta-D-glucan exohydrolase, C-terminal domain"/>
    <property type="match status" value="1"/>
</dbReference>
<reference evidence="5" key="1">
    <citation type="journal article" date="2021" name="PeerJ">
        <title>Extensive microbial diversity within the chicken gut microbiome revealed by metagenomics and culture.</title>
        <authorList>
            <person name="Gilroy R."/>
            <person name="Ravi A."/>
            <person name="Getino M."/>
            <person name="Pursley I."/>
            <person name="Horton D.L."/>
            <person name="Alikhan N.F."/>
            <person name="Baker D."/>
            <person name="Gharbi K."/>
            <person name="Hall N."/>
            <person name="Watson M."/>
            <person name="Adriaenssens E.M."/>
            <person name="Foster-Nyarko E."/>
            <person name="Jarju S."/>
            <person name="Secka A."/>
            <person name="Antonio M."/>
            <person name="Oren A."/>
            <person name="Chaudhuri R.R."/>
            <person name="La Ragione R."/>
            <person name="Hildebrand F."/>
            <person name="Pallen M.J."/>
        </authorList>
    </citation>
    <scope>NUCLEOTIDE SEQUENCE</scope>
    <source>
        <strain evidence="5">12435</strain>
    </source>
</reference>
<dbReference type="PANTHER" id="PTHR42715">
    <property type="entry name" value="BETA-GLUCOSIDASE"/>
    <property type="match status" value="1"/>
</dbReference>
<dbReference type="InterPro" id="IPR017853">
    <property type="entry name" value="GH"/>
</dbReference>
<dbReference type="AlphaFoldDB" id="A0A9D1PZR3"/>
<dbReference type="SMART" id="SM01217">
    <property type="entry name" value="Fn3_like"/>
    <property type="match status" value="1"/>
</dbReference>
<evidence type="ECO:0000256" key="2">
    <source>
        <dbReference type="ARBA" id="ARBA00022801"/>
    </source>
</evidence>
<dbReference type="GO" id="GO:0008422">
    <property type="term" value="F:beta-glucosidase activity"/>
    <property type="evidence" value="ECO:0007669"/>
    <property type="project" value="TreeGrafter"/>
</dbReference>
<feature type="transmembrane region" description="Helical" evidence="3">
    <location>
        <begin position="1019"/>
        <end position="1044"/>
    </location>
</feature>
<dbReference type="InterPro" id="IPR001764">
    <property type="entry name" value="Glyco_hydro_3_N"/>
</dbReference>
<feature type="domain" description="Fibronectin type III-like" evidence="4">
    <location>
        <begin position="475"/>
        <end position="558"/>
    </location>
</feature>
<evidence type="ECO:0000259" key="4">
    <source>
        <dbReference type="SMART" id="SM01217"/>
    </source>
</evidence>
<keyword evidence="3" id="KW-0472">Membrane</keyword>
<keyword evidence="3" id="KW-0812">Transmembrane</keyword>
<organism evidence="5 6">
    <name type="scientific">Candidatus Protoclostridium stercorigallinarum</name>
    <dbReference type="NCBI Taxonomy" id="2838741"/>
    <lineage>
        <taxon>Bacteria</taxon>
        <taxon>Bacillati</taxon>
        <taxon>Bacillota</taxon>
        <taxon>Clostridia</taxon>
        <taxon>Candidatus Protoclostridium</taxon>
    </lineage>
</organism>
<gene>
    <name evidence="5" type="ORF">H9892_04625</name>
</gene>
<dbReference type="InterPro" id="IPR036881">
    <property type="entry name" value="Glyco_hydro_3_C_sf"/>
</dbReference>
<comment type="similarity">
    <text evidence="1">Belongs to the glycosyl hydrolase 3 family.</text>
</comment>
<dbReference type="EMBL" id="DXHS01000072">
    <property type="protein sequence ID" value="HIW02604.1"/>
    <property type="molecule type" value="Genomic_DNA"/>
</dbReference>
<dbReference type="InterPro" id="IPR050288">
    <property type="entry name" value="Cellulose_deg_GH3"/>
</dbReference>
<dbReference type="PRINTS" id="PR00133">
    <property type="entry name" value="GLHYDRLASE3"/>
</dbReference>